<dbReference type="Proteomes" id="UP001224622">
    <property type="component" value="Unassembled WGS sequence"/>
</dbReference>
<dbReference type="RefSeq" id="WP_261160649.1">
    <property type="nucleotide sequence ID" value="NZ_CAMKVM010000009.1"/>
</dbReference>
<name>A0AAJ2DAW6_SERFO</name>
<protein>
    <submittedName>
        <fullName evidence="4">LuxR family transcriptional regulator</fullName>
    </submittedName>
</protein>
<dbReference type="InterPro" id="IPR000792">
    <property type="entry name" value="Tscrpt_reg_LuxR_C"/>
</dbReference>
<dbReference type="InterPro" id="IPR036388">
    <property type="entry name" value="WH-like_DNA-bd_sf"/>
</dbReference>
<dbReference type="GO" id="GO:0006355">
    <property type="term" value="P:regulation of DNA-templated transcription"/>
    <property type="evidence" value="ECO:0007669"/>
    <property type="project" value="InterPro"/>
</dbReference>
<dbReference type="EMBL" id="JAVIGA010000010">
    <property type="protein sequence ID" value="MDQ9127076.1"/>
    <property type="molecule type" value="Genomic_DNA"/>
</dbReference>
<keyword evidence="1" id="KW-0238">DNA-binding</keyword>
<feature type="transmembrane region" description="Helical" evidence="2">
    <location>
        <begin position="50"/>
        <end position="72"/>
    </location>
</feature>
<dbReference type="Gene3D" id="1.10.10.10">
    <property type="entry name" value="Winged helix-like DNA-binding domain superfamily/Winged helix DNA-binding domain"/>
    <property type="match status" value="1"/>
</dbReference>
<dbReference type="Pfam" id="PF00196">
    <property type="entry name" value="GerE"/>
    <property type="match status" value="1"/>
</dbReference>
<evidence type="ECO:0000256" key="1">
    <source>
        <dbReference type="ARBA" id="ARBA00023125"/>
    </source>
</evidence>
<evidence type="ECO:0000313" key="5">
    <source>
        <dbReference type="Proteomes" id="UP001224622"/>
    </source>
</evidence>
<feature type="domain" description="HTH luxR-type" evidence="3">
    <location>
        <begin position="122"/>
        <end position="172"/>
    </location>
</feature>
<evidence type="ECO:0000313" key="4">
    <source>
        <dbReference type="EMBL" id="MDQ9127076.1"/>
    </source>
</evidence>
<dbReference type="GO" id="GO:0003677">
    <property type="term" value="F:DNA binding"/>
    <property type="evidence" value="ECO:0007669"/>
    <property type="project" value="UniProtKB-KW"/>
</dbReference>
<evidence type="ECO:0000256" key="2">
    <source>
        <dbReference type="SAM" id="Phobius"/>
    </source>
</evidence>
<sequence>MNIYLFSEDMFFHAGLNDLVEKKYGISVKLITIRMMMNSRKNGFIMEDDVFMIAAGGFNFTMSILVMLNYFCCRAYILPYDRNGLLNTNLFSSFLSCKVDENYITSIVKGHVISNLPKICKLSYKEASILSYRLQGIDVYNLSRLLAVSIKTVYTQQENALKKLGVRTLSHLHMI</sequence>
<comment type="caution">
    <text evidence="4">The sequence shown here is derived from an EMBL/GenBank/DDBJ whole genome shotgun (WGS) entry which is preliminary data.</text>
</comment>
<keyword evidence="2" id="KW-0812">Transmembrane</keyword>
<keyword evidence="2" id="KW-0472">Membrane</keyword>
<organism evidence="4 5">
    <name type="scientific">Serratia fonticola</name>
    <dbReference type="NCBI Taxonomy" id="47917"/>
    <lineage>
        <taxon>Bacteria</taxon>
        <taxon>Pseudomonadati</taxon>
        <taxon>Pseudomonadota</taxon>
        <taxon>Gammaproteobacteria</taxon>
        <taxon>Enterobacterales</taxon>
        <taxon>Yersiniaceae</taxon>
        <taxon>Serratia</taxon>
    </lineage>
</organism>
<keyword evidence="2" id="KW-1133">Transmembrane helix</keyword>
<dbReference type="InterPro" id="IPR016032">
    <property type="entry name" value="Sig_transdc_resp-reg_C-effctor"/>
</dbReference>
<dbReference type="AlphaFoldDB" id="A0AAJ2DAW6"/>
<gene>
    <name evidence="4" type="ORF">RDT67_11600</name>
</gene>
<proteinExistence type="predicted"/>
<accession>A0AAJ2DAW6</accession>
<evidence type="ECO:0000259" key="3">
    <source>
        <dbReference type="Pfam" id="PF00196"/>
    </source>
</evidence>
<dbReference type="SUPFAM" id="SSF46894">
    <property type="entry name" value="C-terminal effector domain of the bipartite response regulators"/>
    <property type="match status" value="1"/>
</dbReference>
<reference evidence="4" key="1">
    <citation type="submission" date="2023-08" db="EMBL/GenBank/DDBJ databases">
        <title>The Comparative Genomic Analysis of Yersiniaceae from Polar Regions.</title>
        <authorList>
            <person name="Goncharov A."/>
            <person name="Aslanov B."/>
            <person name="Kolodzhieva V."/>
            <person name="Azarov D."/>
            <person name="Mochov A."/>
            <person name="Lebedeva E."/>
        </authorList>
    </citation>
    <scope>NUCLEOTIDE SEQUENCE</scope>
    <source>
        <strain evidence="4">Vf</strain>
    </source>
</reference>